<comment type="subcellular location">
    <subcellularLocation>
        <location evidence="9">Cytoplasm</location>
    </subcellularLocation>
</comment>
<dbReference type="InterPro" id="IPR001412">
    <property type="entry name" value="aa-tRNA-synth_I_CS"/>
</dbReference>
<dbReference type="Pfam" id="PF13603">
    <property type="entry name" value="tRNA-synt_1_2"/>
    <property type="match status" value="1"/>
</dbReference>
<dbReference type="FunFam" id="3.40.50.620:FF:000077">
    <property type="entry name" value="Leucine--tRNA ligase"/>
    <property type="match status" value="1"/>
</dbReference>
<dbReference type="InterPro" id="IPR013155">
    <property type="entry name" value="M/V/L/I-tRNA-synth_anticd-bd"/>
</dbReference>
<feature type="domain" description="Leucyl-tRNA synthetase editing" evidence="13">
    <location>
        <begin position="221"/>
        <end position="402"/>
    </location>
</feature>
<dbReference type="InterPro" id="IPR009080">
    <property type="entry name" value="tRNAsynth_Ia_anticodon-bd"/>
</dbReference>
<dbReference type="Proteomes" id="UP000595362">
    <property type="component" value="Chromosome"/>
</dbReference>
<dbReference type="PANTHER" id="PTHR43740:SF2">
    <property type="entry name" value="LEUCINE--TRNA LIGASE, MITOCHONDRIAL"/>
    <property type="match status" value="1"/>
</dbReference>
<evidence type="ECO:0000313" key="14">
    <source>
        <dbReference type="EMBL" id="QQG36725.1"/>
    </source>
</evidence>
<dbReference type="FunFam" id="3.40.50.620:FF:000056">
    <property type="entry name" value="Leucine--tRNA ligase"/>
    <property type="match status" value="1"/>
</dbReference>
<feature type="short sequence motif" description="'KMSKS' region" evidence="9">
    <location>
        <begin position="611"/>
        <end position="615"/>
    </location>
</feature>
<dbReference type="GO" id="GO:0002161">
    <property type="term" value="F:aminoacyl-tRNA deacylase activity"/>
    <property type="evidence" value="ECO:0007669"/>
    <property type="project" value="InterPro"/>
</dbReference>
<dbReference type="FunFam" id="1.10.730.10:FF:000011">
    <property type="entry name" value="Leucine--tRNA ligase chloroplastic/mitochondrial"/>
    <property type="match status" value="1"/>
</dbReference>
<reference evidence="14 15" key="1">
    <citation type="submission" date="2020-07" db="EMBL/GenBank/DDBJ databases">
        <title>Huge and variable diversity of episymbiotic CPR bacteria and DPANN archaea in groundwater ecosystems.</title>
        <authorList>
            <person name="He C.Y."/>
            <person name="Keren R."/>
            <person name="Whittaker M."/>
            <person name="Farag I.F."/>
            <person name="Doudna J."/>
            <person name="Cate J.H.D."/>
            <person name="Banfield J.F."/>
        </authorList>
    </citation>
    <scope>NUCLEOTIDE SEQUENCE [LARGE SCALE GENOMIC DNA]</scope>
    <source>
        <strain evidence="14">NC_groundwater_70_Ag_B-0.1um_54_66</strain>
    </source>
</reference>
<comment type="catalytic activity">
    <reaction evidence="8 9">
        <text>tRNA(Leu) + L-leucine + ATP = L-leucyl-tRNA(Leu) + AMP + diphosphate</text>
        <dbReference type="Rhea" id="RHEA:11688"/>
        <dbReference type="Rhea" id="RHEA-COMP:9613"/>
        <dbReference type="Rhea" id="RHEA-COMP:9622"/>
        <dbReference type="ChEBI" id="CHEBI:30616"/>
        <dbReference type="ChEBI" id="CHEBI:33019"/>
        <dbReference type="ChEBI" id="CHEBI:57427"/>
        <dbReference type="ChEBI" id="CHEBI:78442"/>
        <dbReference type="ChEBI" id="CHEBI:78494"/>
        <dbReference type="ChEBI" id="CHEBI:456215"/>
        <dbReference type="EC" id="6.1.1.4"/>
    </reaction>
</comment>
<protein>
    <recommendedName>
        <fullName evidence="9">Leucine--tRNA ligase</fullName>
        <ecNumber evidence="9">6.1.1.4</ecNumber>
    </recommendedName>
    <alternativeName>
        <fullName evidence="9">Leucyl-tRNA synthetase</fullName>
        <shortName evidence="9">LeuRS</shortName>
    </alternativeName>
</protein>
<dbReference type="Pfam" id="PF08264">
    <property type="entry name" value="Anticodon_1"/>
    <property type="match status" value="1"/>
</dbReference>
<dbReference type="GO" id="GO:0004823">
    <property type="term" value="F:leucine-tRNA ligase activity"/>
    <property type="evidence" value="ECO:0007669"/>
    <property type="project" value="UniProtKB-UniRule"/>
</dbReference>
<evidence type="ECO:0000259" key="12">
    <source>
        <dbReference type="Pfam" id="PF08264"/>
    </source>
</evidence>
<evidence type="ECO:0000256" key="5">
    <source>
        <dbReference type="ARBA" id="ARBA00022840"/>
    </source>
</evidence>
<keyword evidence="5 9" id="KW-0067">ATP-binding</keyword>
<evidence type="ECO:0000256" key="3">
    <source>
        <dbReference type="ARBA" id="ARBA00022598"/>
    </source>
</evidence>
<dbReference type="GO" id="GO:0006429">
    <property type="term" value="P:leucyl-tRNA aminoacylation"/>
    <property type="evidence" value="ECO:0007669"/>
    <property type="project" value="UniProtKB-UniRule"/>
</dbReference>
<dbReference type="PANTHER" id="PTHR43740">
    <property type="entry name" value="LEUCYL-TRNA SYNTHETASE"/>
    <property type="match status" value="1"/>
</dbReference>
<keyword evidence="2 9" id="KW-0963">Cytoplasm</keyword>
<name>A0A7T5R374_9BACT</name>
<gene>
    <name evidence="9" type="primary">leuS</name>
    <name evidence="14" type="ORF">HYS17_02825</name>
</gene>
<keyword evidence="3 9" id="KW-0436">Ligase</keyword>
<evidence type="ECO:0000256" key="4">
    <source>
        <dbReference type="ARBA" id="ARBA00022741"/>
    </source>
</evidence>
<dbReference type="CDD" id="cd07958">
    <property type="entry name" value="Anticodon_Ia_Leu_BEm"/>
    <property type="match status" value="1"/>
</dbReference>
<dbReference type="Gene3D" id="3.40.50.620">
    <property type="entry name" value="HUPs"/>
    <property type="match status" value="2"/>
</dbReference>
<evidence type="ECO:0000259" key="13">
    <source>
        <dbReference type="Pfam" id="PF13603"/>
    </source>
</evidence>
<evidence type="ECO:0000256" key="9">
    <source>
        <dbReference type="HAMAP-Rule" id="MF_00049"/>
    </source>
</evidence>
<dbReference type="InterPro" id="IPR025709">
    <property type="entry name" value="Leu_tRNA-synth_edit"/>
</dbReference>
<accession>A0A7T5R374</accession>
<keyword evidence="6 9" id="KW-0648">Protein biosynthesis</keyword>
<dbReference type="InterPro" id="IPR009008">
    <property type="entry name" value="Val/Leu/Ile-tRNA-synth_edit"/>
</dbReference>
<dbReference type="InterPro" id="IPR002302">
    <property type="entry name" value="Leu-tRNA-ligase"/>
</dbReference>
<dbReference type="EMBL" id="CP066681">
    <property type="protein sequence ID" value="QQG36725.1"/>
    <property type="molecule type" value="Genomic_DNA"/>
</dbReference>
<dbReference type="Pfam" id="PF00133">
    <property type="entry name" value="tRNA-synt_1"/>
    <property type="match status" value="3"/>
</dbReference>
<dbReference type="SUPFAM" id="SSF50677">
    <property type="entry name" value="ValRS/IleRS/LeuRS editing domain"/>
    <property type="match status" value="1"/>
</dbReference>
<dbReference type="AlphaFoldDB" id="A0A7T5R374"/>
<evidence type="ECO:0000256" key="10">
    <source>
        <dbReference type="RuleBase" id="RU363035"/>
    </source>
</evidence>
<evidence type="ECO:0000259" key="11">
    <source>
        <dbReference type="Pfam" id="PF00133"/>
    </source>
</evidence>
<dbReference type="PRINTS" id="PR00985">
    <property type="entry name" value="TRNASYNTHLEU"/>
</dbReference>
<feature type="binding site" evidence="9">
    <location>
        <position position="614"/>
    </location>
    <ligand>
        <name>ATP</name>
        <dbReference type="ChEBI" id="CHEBI:30616"/>
    </ligand>
</feature>
<feature type="domain" description="Aminoacyl-tRNA synthetase class Ia" evidence="11">
    <location>
        <begin position="13"/>
        <end position="213"/>
    </location>
</feature>
<dbReference type="HAMAP" id="MF_00049_B">
    <property type="entry name" value="Leu_tRNA_synth_B"/>
    <property type="match status" value="1"/>
</dbReference>
<dbReference type="NCBIfam" id="TIGR00396">
    <property type="entry name" value="leuS_bact"/>
    <property type="match status" value="1"/>
</dbReference>
<dbReference type="GO" id="GO:0005829">
    <property type="term" value="C:cytosol"/>
    <property type="evidence" value="ECO:0007669"/>
    <property type="project" value="TreeGrafter"/>
</dbReference>
<evidence type="ECO:0000313" key="15">
    <source>
        <dbReference type="Proteomes" id="UP000595362"/>
    </source>
</evidence>
<comment type="caution">
    <text evidence="9">Lacks conserved residue(s) required for the propagation of feature annotation.</text>
</comment>
<dbReference type="InterPro" id="IPR014729">
    <property type="entry name" value="Rossmann-like_a/b/a_fold"/>
</dbReference>
<evidence type="ECO:0000256" key="8">
    <source>
        <dbReference type="ARBA" id="ARBA00047469"/>
    </source>
</evidence>
<dbReference type="Gene3D" id="1.10.730.10">
    <property type="entry name" value="Isoleucyl-tRNA Synthetase, Domain 1"/>
    <property type="match status" value="1"/>
</dbReference>
<comment type="similarity">
    <text evidence="1 9 10">Belongs to the class-I aminoacyl-tRNA synthetase family.</text>
</comment>
<feature type="domain" description="Aminoacyl-tRNA synthetase class Ia" evidence="11">
    <location>
        <begin position="414"/>
        <end position="572"/>
    </location>
</feature>
<evidence type="ECO:0000256" key="7">
    <source>
        <dbReference type="ARBA" id="ARBA00023146"/>
    </source>
</evidence>
<evidence type="ECO:0000256" key="1">
    <source>
        <dbReference type="ARBA" id="ARBA00005594"/>
    </source>
</evidence>
<proteinExistence type="inferred from homology"/>
<dbReference type="SUPFAM" id="SSF47323">
    <property type="entry name" value="Anticodon-binding domain of a subclass of class I aminoacyl-tRNA synthetases"/>
    <property type="match status" value="1"/>
</dbReference>
<keyword evidence="7 9" id="KW-0030">Aminoacyl-tRNA synthetase</keyword>
<keyword evidence="4 9" id="KW-0547">Nucleotide-binding</keyword>
<sequence length="843" mass="95779">MTAKYDPSVIEPKWQKHWEDNATFSVPNDFAKPKYYVLDMFPYPSGAGLHVGHPEGYTATDIIARYKRMNGFNVLHPMGWDAFGLPAERAAVREGRHPAIITKENVANFRKQIKRLGLSYDWKREIDTSAVEYYRWTQWIFLKLYEQGLAYLAEVPVNWCPAQGTVLANEEVQDGKYVETGDPVERRMMRQWMLKITAYAERLLTDLDELDWPAGIIEMQRQWIGKSIGARVTFSIEGSDKTFEVFTTRPDTLFGATFCVLAPEHKLVAEITTAEQKTAIDAYIAKVKNTSDLDRETAAAKEKTGVFTGAYAINPVNGAKTPIWIADYVKADYGSGAIMAVPGHDERDYEFAKTFNLPIIEVVKGGNIAETAYPEEGIAVNSGFLDGLPTADAKAKMIKWLEDKKIGQGETTYKLRDWLFSRQRYWGEPFPIMHNQKTGVIIPAPYDQLPITLPELNEYKPTDTGEPPLARATDWMKVEMNGETLLRETNTMPQWAGSCWYYLRYMDPANDKMPFDPKAEQYWGPVDLYVGGVEHAVLHLLYARFWHKVLYDCKLVHTKEPFKKLFNQGMILGISHRDDKGKFYAPGDVEYRDGKPFIKGTSTPLTPREEKMSKSKLNVVNPDDVVAEFGADSLRLYEMFMGPLEAVKPWQTSGVKGVHGFLERAWSLLIDTETGKLNVFITDENEASASDELRREINITIKKVSEDIENLRFNTSIAKMMEFVNLAKKQDKLPRGIAEKFVLALSPFAPHMAEELWARLGHAESLAYVSWPSYDPNWLQSDTVLITVHINGKKRAEIQVNRGQGEIEVKKMASELPVIAEKLEGQSIKKIIFVPEKLVNFIV</sequence>
<dbReference type="EC" id="6.1.1.4" evidence="9"/>
<dbReference type="CDD" id="cd00812">
    <property type="entry name" value="LeuRS_core"/>
    <property type="match status" value="1"/>
</dbReference>
<dbReference type="PROSITE" id="PS00178">
    <property type="entry name" value="AA_TRNA_LIGASE_I"/>
    <property type="match status" value="1"/>
</dbReference>
<evidence type="ECO:0000256" key="6">
    <source>
        <dbReference type="ARBA" id="ARBA00022917"/>
    </source>
</evidence>
<feature type="domain" description="Methionyl/Valyl/Leucyl/Isoleucyl-tRNA synthetase anticodon-binding" evidence="12">
    <location>
        <begin position="693"/>
        <end position="805"/>
    </location>
</feature>
<evidence type="ECO:0000256" key="2">
    <source>
        <dbReference type="ARBA" id="ARBA00022490"/>
    </source>
</evidence>
<feature type="domain" description="Aminoacyl-tRNA synthetase class Ia" evidence="11">
    <location>
        <begin position="610"/>
        <end position="637"/>
    </location>
</feature>
<organism evidence="14 15">
    <name type="scientific">Micavibrio aeruginosavorus</name>
    <dbReference type="NCBI Taxonomy" id="349221"/>
    <lineage>
        <taxon>Bacteria</taxon>
        <taxon>Pseudomonadati</taxon>
        <taxon>Bdellovibrionota</taxon>
        <taxon>Bdellovibrionia</taxon>
        <taxon>Bdellovibrionales</taxon>
        <taxon>Pseudobdellovibrionaceae</taxon>
        <taxon>Micavibrio</taxon>
    </lineage>
</organism>
<dbReference type="SUPFAM" id="SSF52374">
    <property type="entry name" value="Nucleotidylyl transferase"/>
    <property type="match status" value="1"/>
</dbReference>
<dbReference type="InterPro" id="IPR002300">
    <property type="entry name" value="aa-tRNA-synth_Ia"/>
</dbReference>
<dbReference type="GO" id="GO:0005524">
    <property type="term" value="F:ATP binding"/>
    <property type="evidence" value="ECO:0007669"/>
    <property type="project" value="UniProtKB-UniRule"/>
</dbReference>